<keyword evidence="2" id="KW-0808">Transferase</keyword>
<gene>
    <name evidence="3" type="ORF">COT65_00440</name>
</gene>
<dbReference type="PANTHER" id="PTHR34136">
    <property type="match status" value="1"/>
</dbReference>
<organism evidence="3 4">
    <name type="scientific">Candidatus Shapirobacteria bacterium CG09_land_8_20_14_0_10_47_13</name>
    <dbReference type="NCBI Taxonomy" id="1974481"/>
    <lineage>
        <taxon>Bacteria</taxon>
        <taxon>Candidatus Shapironibacteriota</taxon>
    </lineage>
</organism>
<reference evidence="4" key="1">
    <citation type="submission" date="2017-09" db="EMBL/GenBank/DDBJ databases">
        <title>Depth-based differentiation of microbial function through sediment-hosted aquifers and enrichment of novel symbionts in the deep terrestrial subsurface.</title>
        <authorList>
            <person name="Probst A.J."/>
            <person name="Ladd B."/>
            <person name="Jarett J.K."/>
            <person name="Geller-Mcgrath D.E."/>
            <person name="Sieber C.M.K."/>
            <person name="Emerson J.B."/>
            <person name="Anantharaman K."/>
            <person name="Thomas B.C."/>
            <person name="Malmstrom R."/>
            <person name="Stieglmeier M."/>
            <person name="Klingl A."/>
            <person name="Woyke T."/>
            <person name="Ryan C.M."/>
            <person name="Banfield J.F."/>
        </authorList>
    </citation>
    <scope>NUCLEOTIDE SEQUENCE [LARGE SCALE GENOMIC DNA]</scope>
</reference>
<dbReference type="Pfam" id="PF03808">
    <property type="entry name" value="Glyco_tran_WecG"/>
    <property type="match status" value="1"/>
</dbReference>
<evidence type="ECO:0008006" key="5">
    <source>
        <dbReference type="Google" id="ProtNLM"/>
    </source>
</evidence>
<comment type="caution">
    <text evidence="3">The sequence shown here is derived from an EMBL/GenBank/DDBJ whole genome shotgun (WGS) entry which is preliminary data.</text>
</comment>
<dbReference type="InterPro" id="IPR004629">
    <property type="entry name" value="WecG_TagA_CpsF"/>
</dbReference>
<protein>
    <recommendedName>
        <fullName evidence="5">Glycosyltransferase</fullName>
    </recommendedName>
</protein>
<name>A0A2H0WNB8_9BACT</name>
<evidence type="ECO:0000256" key="2">
    <source>
        <dbReference type="ARBA" id="ARBA00022679"/>
    </source>
</evidence>
<dbReference type="CDD" id="cd06533">
    <property type="entry name" value="Glyco_transf_WecG_TagA"/>
    <property type="match status" value="1"/>
</dbReference>
<dbReference type="EMBL" id="PEZJ01000006">
    <property type="protein sequence ID" value="PIS14146.1"/>
    <property type="molecule type" value="Genomic_DNA"/>
</dbReference>
<evidence type="ECO:0000313" key="3">
    <source>
        <dbReference type="EMBL" id="PIS14146.1"/>
    </source>
</evidence>
<dbReference type="AlphaFoldDB" id="A0A2H0WNB8"/>
<dbReference type="PANTHER" id="PTHR34136:SF1">
    <property type="entry name" value="UDP-N-ACETYL-D-MANNOSAMINURONIC ACID TRANSFERASE"/>
    <property type="match status" value="1"/>
</dbReference>
<dbReference type="NCBIfam" id="TIGR00696">
    <property type="entry name" value="wecG_tagA_cpsF"/>
    <property type="match status" value="1"/>
</dbReference>
<keyword evidence="1" id="KW-0328">Glycosyltransferase</keyword>
<dbReference type="GO" id="GO:0016758">
    <property type="term" value="F:hexosyltransferase activity"/>
    <property type="evidence" value="ECO:0007669"/>
    <property type="project" value="TreeGrafter"/>
</dbReference>
<sequence>MKKNSPKTAIERADKSAKIMGVRLNSTELAEVLSEAGQSIRQKRRFFMVTPNPEFLVLAQTDLEFKKILNSADKAIPDGLGLVLASRFLKTSPLISQTVPGADVVAQLLERAAENHWSVGVVGTRRGVVAEQKLTLERLRARYPGLKIECLEQAQNSQWDIILAAHGMGEQEKWLAANIGHAQAFVFIGIGSSLDFLTGFARRAPLRWRRWGLEWLWRLLQQPRRHFKRVWRAVIVFSWLVLREKFKGSRV</sequence>
<dbReference type="Proteomes" id="UP000230033">
    <property type="component" value="Unassembled WGS sequence"/>
</dbReference>
<evidence type="ECO:0000256" key="1">
    <source>
        <dbReference type="ARBA" id="ARBA00022676"/>
    </source>
</evidence>
<accession>A0A2H0WNB8</accession>
<evidence type="ECO:0000313" key="4">
    <source>
        <dbReference type="Proteomes" id="UP000230033"/>
    </source>
</evidence>
<proteinExistence type="predicted"/>